<name>A0A7C2YYJ6_9CREN</name>
<dbReference type="Proteomes" id="UP000885664">
    <property type="component" value="Unassembled WGS sequence"/>
</dbReference>
<dbReference type="EMBL" id="DSFE01000003">
    <property type="protein sequence ID" value="HEU97240.1"/>
    <property type="molecule type" value="Genomic_DNA"/>
</dbReference>
<evidence type="ECO:0000313" key="1">
    <source>
        <dbReference type="EMBL" id="HEU97240.1"/>
    </source>
</evidence>
<dbReference type="AlphaFoldDB" id="A0A7C2YYJ6"/>
<accession>A0A7C2YYJ6</accession>
<feature type="non-terminal residue" evidence="1">
    <location>
        <position position="349"/>
    </location>
</feature>
<sequence length="349" mass="39425">MDSSQLLSAALIFIVTLLPLELTAISNAYSSYSENPYFSQEIYVVPEDENGRVLRGAHVYLYAMLGGKWVLLGERSTGALGIASFRPSFPLDLKAIADFDGRRLNVYGSINLMAIVQGKDYIGLYTIPLDPTFALGSPKIIEVKAYPISSENLLQQSHGYSYERVLNEWYQYTPVLRYSTYHNISAEWVYPVGSKVRVQTLWAYPPGSSVWRDGGYIEITMDCTIGTWLPDTGPYIWTLEFYFKYRHSIEYGSLNIEYLYAVDTSDDPKSDYWIKEDWSGIPISGQDYFDLSQNRSKQFNVTGGYNYDFSVSVSLSYPWAVSVSLGVSRTPAPIATLTIHAGTWYDGYV</sequence>
<protein>
    <submittedName>
        <fullName evidence="1">Uncharacterized protein</fullName>
    </submittedName>
</protein>
<organism evidence="1">
    <name type="scientific">Fervidicoccus fontis</name>
    <dbReference type="NCBI Taxonomy" id="683846"/>
    <lineage>
        <taxon>Archaea</taxon>
        <taxon>Thermoproteota</taxon>
        <taxon>Thermoprotei</taxon>
        <taxon>Fervidicoccales</taxon>
        <taxon>Fervidicoccaceae</taxon>
        <taxon>Fervidicoccus</taxon>
    </lineage>
</organism>
<comment type="caution">
    <text evidence="1">The sequence shown here is derived from an EMBL/GenBank/DDBJ whole genome shotgun (WGS) entry which is preliminary data.</text>
</comment>
<gene>
    <name evidence="1" type="ORF">ENO36_00080</name>
</gene>
<proteinExistence type="predicted"/>
<reference evidence="1" key="1">
    <citation type="journal article" date="2020" name="mSystems">
        <title>Genome- and Community-Level Interaction Insights into Carbon Utilization and Element Cycling Functions of Hydrothermarchaeota in Hydrothermal Sediment.</title>
        <authorList>
            <person name="Zhou Z."/>
            <person name="Liu Y."/>
            <person name="Xu W."/>
            <person name="Pan J."/>
            <person name="Luo Z.H."/>
            <person name="Li M."/>
        </authorList>
    </citation>
    <scope>NUCLEOTIDE SEQUENCE [LARGE SCALE GENOMIC DNA]</scope>
    <source>
        <strain evidence="1">SpSt-1259</strain>
    </source>
</reference>